<evidence type="ECO:0000313" key="12">
    <source>
        <dbReference type="Proteomes" id="UP000761534"/>
    </source>
</evidence>
<evidence type="ECO:0000256" key="5">
    <source>
        <dbReference type="ARBA" id="ARBA00022884"/>
    </source>
</evidence>
<dbReference type="SMART" id="SM00651">
    <property type="entry name" value="Sm"/>
    <property type="match status" value="1"/>
</dbReference>
<name>A0A642US03_9ASCO</name>
<dbReference type="VEuPathDB" id="FungiDB:TRICI_005570"/>
<keyword evidence="4 9" id="KW-0747">Spliceosome</keyword>
<dbReference type="InterPro" id="IPR034103">
    <property type="entry name" value="Lsm8"/>
</dbReference>
<comment type="caution">
    <text evidence="11">The sequence shown here is derived from an EMBL/GenBank/DDBJ whole genome shotgun (WGS) entry which is preliminary data.</text>
</comment>
<dbReference type="GO" id="GO:0003729">
    <property type="term" value="F:mRNA binding"/>
    <property type="evidence" value="ECO:0007669"/>
    <property type="project" value="TreeGrafter"/>
</dbReference>
<dbReference type="FunFam" id="2.30.30.100:FF:000027">
    <property type="entry name" value="U6 snRNA-associated Sm-like protein LSm8"/>
    <property type="match status" value="1"/>
</dbReference>
<proteinExistence type="inferred from homology"/>
<dbReference type="Pfam" id="PF01423">
    <property type="entry name" value="LSM"/>
    <property type="match status" value="1"/>
</dbReference>
<reference evidence="11" key="1">
    <citation type="journal article" date="2019" name="G3 (Bethesda)">
        <title>Genome Assemblies of Two Rare Opportunistic Yeast Pathogens: Diutina rugosa (syn. Candida rugosa) and Trichomonascus ciferrii (syn. Candida ciferrii).</title>
        <authorList>
            <person name="Mixao V."/>
            <person name="Saus E."/>
            <person name="Hansen A.P."/>
            <person name="Lass-Florl C."/>
            <person name="Gabaldon T."/>
        </authorList>
    </citation>
    <scope>NUCLEOTIDE SEQUENCE</scope>
    <source>
        <strain evidence="11">CBS 4856</strain>
    </source>
</reference>
<evidence type="ECO:0000259" key="10">
    <source>
        <dbReference type="PROSITE" id="PS52002"/>
    </source>
</evidence>
<accession>A0A642US03</accession>
<evidence type="ECO:0000256" key="2">
    <source>
        <dbReference type="ARBA" id="ARBA00006850"/>
    </source>
</evidence>
<dbReference type="InterPro" id="IPR047575">
    <property type="entry name" value="Sm"/>
</dbReference>
<dbReference type="PROSITE" id="PS52002">
    <property type="entry name" value="SM"/>
    <property type="match status" value="1"/>
</dbReference>
<dbReference type="AlphaFoldDB" id="A0A642US03"/>
<dbReference type="SUPFAM" id="SSF50182">
    <property type="entry name" value="Sm-like ribonucleoproteins"/>
    <property type="match status" value="1"/>
</dbReference>
<dbReference type="EMBL" id="SWFS01000433">
    <property type="protein sequence ID" value="KAA8904195.1"/>
    <property type="molecule type" value="Genomic_DNA"/>
</dbReference>
<dbReference type="InterPro" id="IPR044642">
    <property type="entry name" value="PTHR15588"/>
</dbReference>
<keyword evidence="3 9" id="KW-0507">mRNA processing</keyword>
<dbReference type="InterPro" id="IPR010920">
    <property type="entry name" value="LSM_dom_sf"/>
</dbReference>
<dbReference type="CDD" id="cd01727">
    <property type="entry name" value="LSm8"/>
    <property type="match status" value="1"/>
</dbReference>
<dbReference type="PANTHER" id="PTHR15588">
    <property type="entry name" value="LSM1"/>
    <property type="match status" value="1"/>
</dbReference>
<dbReference type="OrthoDB" id="422364at2759"/>
<protein>
    <recommendedName>
        <fullName evidence="9">LSM2-LSM8 complex subunit LSM8</fullName>
    </recommendedName>
</protein>
<evidence type="ECO:0000256" key="8">
    <source>
        <dbReference type="ARBA" id="ARBA00023274"/>
    </source>
</evidence>
<dbReference type="InterPro" id="IPR001163">
    <property type="entry name" value="Sm_dom_euk/arc"/>
</dbReference>
<organism evidence="11 12">
    <name type="scientific">Trichomonascus ciferrii</name>
    <dbReference type="NCBI Taxonomy" id="44093"/>
    <lineage>
        <taxon>Eukaryota</taxon>
        <taxon>Fungi</taxon>
        <taxon>Dikarya</taxon>
        <taxon>Ascomycota</taxon>
        <taxon>Saccharomycotina</taxon>
        <taxon>Dipodascomycetes</taxon>
        <taxon>Dipodascales</taxon>
        <taxon>Trichomonascaceae</taxon>
        <taxon>Trichomonascus</taxon>
        <taxon>Trichomonascus ciferrii complex</taxon>
    </lineage>
</organism>
<comment type="subunit">
    <text evidence="9">LSm subunits form a heteromer with a doughnut shape.</text>
</comment>
<gene>
    <name evidence="9" type="primary">LSM8</name>
    <name evidence="11" type="ORF">TRICI_005570</name>
</gene>
<comment type="similarity">
    <text evidence="2 9">Belongs to the snRNP Sm proteins family.</text>
</comment>
<evidence type="ECO:0000256" key="4">
    <source>
        <dbReference type="ARBA" id="ARBA00022728"/>
    </source>
</evidence>
<evidence type="ECO:0000256" key="9">
    <source>
        <dbReference type="RuleBase" id="RU365048"/>
    </source>
</evidence>
<dbReference type="GO" id="GO:0000398">
    <property type="term" value="P:mRNA splicing, via spliceosome"/>
    <property type="evidence" value="ECO:0007669"/>
    <property type="project" value="UniProtKB-UniRule"/>
</dbReference>
<keyword evidence="8 9" id="KW-0687">Ribonucleoprotein</keyword>
<dbReference type="PANTHER" id="PTHR15588:SF9">
    <property type="entry name" value="U6 SNRNA-ASSOCIATED SM-LIKE PROTEIN LSM8"/>
    <property type="match status" value="1"/>
</dbReference>
<dbReference type="GO" id="GO:0046540">
    <property type="term" value="C:U4/U6 x U5 tri-snRNP complex"/>
    <property type="evidence" value="ECO:0007669"/>
    <property type="project" value="UniProtKB-UniRule"/>
</dbReference>
<comment type="subcellular location">
    <subcellularLocation>
        <location evidence="1 9">Nucleus</location>
    </subcellularLocation>
</comment>
<evidence type="ECO:0000256" key="3">
    <source>
        <dbReference type="ARBA" id="ARBA00022664"/>
    </source>
</evidence>
<evidence type="ECO:0000256" key="6">
    <source>
        <dbReference type="ARBA" id="ARBA00023187"/>
    </source>
</evidence>
<keyword evidence="6 9" id="KW-0508">mRNA splicing</keyword>
<dbReference type="GO" id="GO:0005688">
    <property type="term" value="C:U6 snRNP"/>
    <property type="evidence" value="ECO:0007669"/>
    <property type="project" value="UniProtKB-UniRule"/>
</dbReference>
<evidence type="ECO:0000313" key="11">
    <source>
        <dbReference type="EMBL" id="KAA8904195.1"/>
    </source>
</evidence>
<dbReference type="Gene3D" id="2.30.30.100">
    <property type="match status" value="1"/>
</dbReference>
<keyword evidence="12" id="KW-1185">Reference proteome</keyword>
<evidence type="ECO:0000256" key="7">
    <source>
        <dbReference type="ARBA" id="ARBA00023242"/>
    </source>
</evidence>
<dbReference type="Proteomes" id="UP000761534">
    <property type="component" value="Unassembled WGS sequence"/>
</dbReference>
<sequence>MSVENVAIITTDGRYFVGVLKGYDQSTNLILADTTERIISPDEPAETIQLGLYLLRGESVAVCGLIDHEIDQKIDWNSVSVTPFNPYSPSN</sequence>
<feature type="domain" description="Sm" evidence="10">
    <location>
        <begin position="1"/>
        <end position="69"/>
    </location>
</feature>
<keyword evidence="5 9" id="KW-0694">RNA-binding</keyword>
<dbReference type="GO" id="GO:0071011">
    <property type="term" value="C:precatalytic spliceosome"/>
    <property type="evidence" value="ECO:0007669"/>
    <property type="project" value="TreeGrafter"/>
</dbReference>
<keyword evidence="7 9" id="KW-0539">Nucleus</keyword>
<comment type="function">
    <text evidence="9">Plays role in pre-mRNA splicing as component of the U4/U6-U5 tri-snRNP complex that is involved in spliceosome assembly, and as component of the precatalytic spliceosome (spliceosome B complex). The heptameric LSM2-8 complex binds specifically to the 3'-terminal U-tract of U6 snRNA.</text>
</comment>
<evidence type="ECO:0000256" key="1">
    <source>
        <dbReference type="ARBA" id="ARBA00004123"/>
    </source>
</evidence>